<sequence length="91" mass="10329">MQQEIAAQRKKALAQVMRLEQQEALLRERAGDFIAREFKEISELEDLERREAEELARIEKERVDTEKQDCGAESVRAAGEVSQSASSDPVP</sequence>
<feature type="compositionally biased region" description="Polar residues" evidence="1">
    <location>
        <begin position="81"/>
        <end position="91"/>
    </location>
</feature>
<reference evidence="2" key="2">
    <citation type="journal article" date="2023" name="IMA Fungus">
        <title>Comparative genomic study of the Penicillium genus elucidates a diverse pangenome and 15 lateral gene transfer events.</title>
        <authorList>
            <person name="Petersen C."/>
            <person name="Sorensen T."/>
            <person name="Nielsen M.R."/>
            <person name="Sondergaard T.E."/>
            <person name="Sorensen J.L."/>
            <person name="Fitzpatrick D.A."/>
            <person name="Frisvad J.C."/>
            <person name="Nielsen K.L."/>
        </authorList>
    </citation>
    <scope>NUCLEOTIDE SEQUENCE</scope>
    <source>
        <strain evidence="2">IBT 19713</strain>
    </source>
</reference>
<comment type="caution">
    <text evidence="2">The sequence shown here is derived from an EMBL/GenBank/DDBJ whole genome shotgun (WGS) entry which is preliminary data.</text>
</comment>
<protein>
    <submittedName>
        <fullName evidence="2">Uncharacterized protein</fullName>
    </submittedName>
</protein>
<name>A0A9W9P8P7_9EURO</name>
<feature type="region of interest" description="Disordered" evidence="1">
    <location>
        <begin position="61"/>
        <end position="91"/>
    </location>
</feature>
<evidence type="ECO:0000313" key="2">
    <source>
        <dbReference type="EMBL" id="KAJ5240031.1"/>
    </source>
</evidence>
<dbReference type="EMBL" id="JAPQKS010000003">
    <property type="protein sequence ID" value="KAJ5240031.1"/>
    <property type="molecule type" value="Genomic_DNA"/>
</dbReference>
<evidence type="ECO:0000313" key="3">
    <source>
        <dbReference type="EMBL" id="KAJ5246947.1"/>
    </source>
</evidence>
<dbReference type="OrthoDB" id="4376942at2759"/>
<dbReference type="Proteomes" id="UP001150941">
    <property type="component" value="Unassembled WGS sequence"/>
</dbReference>
<feature type="compositionally biased region" description="Basic and acidic residues" evidence="1">
    <location>
        <begin position="61"/>
        <end position="70"/>
    </location>
</feature>
<organism evidence="2 4">
    <name type="scientific">Penicillium chermesinum</name>
    <dbReference type="NCBI Taxonomy" id="63820"/>
    <lineage>
        <taxon>Eukaryota</taxon>
        <taxon>Fungi</taxon>
        <taxon>Dikarya</taxon>
        <taxon>Ascomycota</taxon>
        <taxon>Pezizomycotina</taxon>
        <taxon>Eurotiomycetes</taxon>
        <taxon>Eurotiomycetidae</taxon>
        <taxon>Eurotiales</taxon>
        <taxon>Aspergillaceae</taxon>
        <taxon>Penicillium</taxon>
    </lineage>
</organism>
<keyword evidence="4" id="KW-1185">Reference proteome</keyword>
<evidence type="ECO:0000313" key="4">
    <source>
        <dbReference type="Proteomes" id="UP001150941"/>
    </source>
</evidence>
<dbReference type="EMBL" id="JAPQKS010000002">
    <property type="protein sequence ID" value="KAJ5246947.1"/>
    <property type="molecule type" value="Genomic_DNA"/>
</dbReference>
<proteinExistence type="predicted"/>
<reference evidence="2" key="1">
    <citation type="submission" date="2022-11" db="EMBL/GenBank/DDBJ databases">
        <authorList>
            <person name="Petersen C."/>
        </authorList>
    </citation>
    <scope>NUCLEOTIDE SEQUENCE</scope>
    <source>
        <strain evidence="2">IBT 19713</strain>
    </source>
</reference>
<evidence type="ECO:0000256" key="1">
    <source>
        <dbReference type="SAM" id="MobiDB-lite"/>
    </source>
</evidence>
<accession>A0A9W9P8P7</accession>
<dbReference type="AlphaFoldDB" id="A0A9W9P8P7"/>
<dbReference type="GeneID" id="83198530"/>
<gene>
    <name evidence="3" type="ORF">N7468_001930</name>
    <name evidence="2" type="ORF">N7468_004650</name>
</gene>
<dbReference type="RefSeq" id="XP_058334368.1">
    <property type="nucleotide sequence ID" value="XM_058471227.1"/>
</dbReference>